<dbReference type="GO" id="GO:0003998">
    <property type="term" value="F:acylphosphatase activity"/>
    <property type="evidence" value="ECO:0007669"/>
    <property type="project" value="UniProtKB-UniRule"/>
</dbReference>
<evidence type="ECO:0000256" key="5">
    <source>
        <dbReference type="ARBA" id="ARBA00032904"/>
    </source>
</evidence>
<dbReference type="FunFam" id="3.30.70.100:FF:000012">
    <property type="entry name" value="Acylphosphatase"/>
    <property type="match status" value="1"/>
</dbReference>
<keyword evidence="13" id="KW-1185">Reference proteome</keyword>
<evidence type="ECO:0000256" key="9">
    <source>
        <dbReference type="RuleBase" id="RU000553"/>
    </source>
</evidence>
<dbReference type="Gene3D" id="3.30.70.100">
    <property type="match status" value="1"/>
</dbReference>
<feature type="active site" evidence="7 8">
    <location>
        <position position="47"/>
    </location>
</feature>
<evidence type="ECO:0000259" key="11">
    <source>
        <dbReference type="PROSITE" id="PS51160"/>
    </source>
</evidence>
<gene>
    <name evidence="12" type="primary">yccX</name>
    <name evidence="12" type="ORF">EV102420_14_00920</name>
</gene>
<dbReference type="InterPro" id="IPR028627">
    <property type="entry name" value="Acylphosphatase_bac"/>
</dbReference>
<evidence type="ECO:0000256" key="6">
    <source>
        <dbReference type="ARBA" id="ARBA00047645"/>
    </source>
</evidence>
<evidence type="ECO:0000313" key="13">
    <source>
        <dbReference type="Proteomes" id="UP000029462"/>
    </source>
</evidence>
<dbReference type="InterPro" id="IPR036046">
    <property type="entry name" value="Acylphosphatase-like_dom_sf"/>
</dbReference>
<dbReference type="InterPro" id="IPR020456">
    <property type="entry name" value="Acylphosphatase"/>
</dbReference>
<dbReference type="STRING" id="1115515.EV102420_14_00920"/>
<organism evidence="12 13">
    <name type="scientific">Pseudescherichia vulneris NBRC 102420</name>
    <dbReference type="NCBI Taxonomy" id="1115515"/>
    <lineage>
        <taxon>Bacteria</taxon>
        <taxon>Pseudomonadati</taxon>
        <taxon>Pseudomonadota</taxon>
        <taxon>Gammaproteobacteria</taxon>
        <taxon>Enterobacterales</taxon>
        <taxon>Enterobacteriaceae</taxon>
        <taxon>Pseudescherichia</taxon>
    </lineage>
</organism>
<evidence type="ECO:0000256" key="8">
    <source>
        <dbReference type="PROSITE-ProRule" id="PRU00520"/>
    </source>
</evidence>
<evidence type="ECO:0000256" key="4">
    <source>
        <dbReference type="ARBA" id="ARBA00022801"/>
    </source>
</evidence>
<evidence type="ECO:0000256" key="7">
    <source>
        <dbReference type="HAMAP-Rule" id="MF_01450"/>
    </source>
</evidence>
<dbReference type="InterPro" id="IPR001792">
    <property type="entry name" value="Acylphosphatase-like_dom"/>
</dbReference>
<sequence length="102" mass="11469">MTDENRTNEKASACVKCWVHGSVQGVGFRYSTQREAHRLGLTGYARNMDDGSVEVLACGDEEKLAELIEWLKAGGPRSARVDNVLTEPHQPTREWTNFGIRY</sequence>
<dbReference type="EC" id="3.6.1.7" evidence="2 7"/>
<accession>A0A090V4M3</accession>
<comment type="similarity">
    <text evidence="1 7 10">Belongs to the acylphosphatase family.</text>
</comment>
<protein>
    <recommendedName>
        <fullName evidence="3 7">Acylphosphatase</fullName>
        <ecNumber evidence="2 7">3.6.1.7</ecNumber>
    </recommendedName>
    <alternativeName>
        <fullName evidence="5 7">Acylphosphate phosphohydrolase</fullName>
    </alternativeName>
</protein>
<comment type="catalytic activity">
    <reaction evidence="6 7 8 9">
        <text>an acyl phosphate + H2O = a carboxylate + phosphate + H(+)</text>
        <dbReference type="Rhea" id="RHEA:14965"/>
        <dbReference type="ChEBI" id="CHEBI:15377"/>
        <dbReference type="ChEBI" id="CHEBI:15378"/>
        <dbReference type="ChEBI" id="CHEBI:29067"/>
        <dbReference type="ChEBI" id="CHEBI:43474"/>
        <dbReference type="ChEBI" id="CHEBI:59918"/>
        <dbReference type="EC" id="3.6.1.7"/>
    </reaction>
</comment>
<evidence type="ECO:0000256" key="10">
    <source>
        <dbReference type="RuleBase" id="RU004168"/>
    </source>
</evidence>
<dbReference type="PANTHER" id="PTHR47268">
    <property type="entry name" value="ACYLPHOSPHATASE"/>
    <property type="match status" value="1"/>
</dbReference>
<reference evidence="12 13" key="1">
    <citation type="submission" date="2014-09" db="EMBL/GenBank/DDBJ databases">
        <title>Whole genome shotgun sequence of Escherichia vulneris NBRC 102420.</title>
        <authorList>
            <person name="Yoshida Y."/>
            <person name="Hosoyama A."/>
            <person name="Tsuchikane K."/>
            <person name="Ohji S."/>
            <person name="Ichikawa N."/>
            <person name="Kimura A."/>
            <person name="Yamazoe A."/>
            <person name="Ezaki T."/>
            <person name="Fujita N."/>
        </authorList>
    </citation>
    <scope>NUCLEOTIDE SEQUENCE [LARGE SCALE GENOMIC DNA]</scope>
    <source>
        <strain evidence="12 13">NBRC 102420</strain>
    </source>
</reference>
<dbReference type="RefSeq" id="WP_042392505.1">
    <property type="nucleotide sequence ID" value="NZ_BBMZ01000014.1"/>
</dbReference>
<dbReference type="PROSITE" id="PS00151">
    <property type="entry name" value="ACYLPHOSPHATASE_2"/>
    <property type="match status" value="1"/>
</dbReference>
<evidence type="ECO:0000313" key="12">
    <source>
        <dbReference type="EMBL" id="GAL59033.1"/>
    </source>
</evidence>
<dbReference type="HAMAP" id="MF_01450">
    <property type="entry name" value="Acylphosphatase_entero"/>
    <property type="match status" value="1"/>
</dbReference>
<feature type="active site" evidence="7 8">
    <location>
        <position position="29"/>
    </location>
</feature>
<dbReference type="PROSITE" id="PS51160">
    <property type="entry name" value="ACYLPHOSPHATASE_3"/>
    <property type="match status" value="1"/>
</dbReference>
<dbReference type="InterPro" id="IPR017968">
    <property type="entry name" value="Acylphosphatase_CS"/>
</dbReference>
<keyword evidence="4 7" id="KW-0378">Hydrolase</keyword>
<dbReference type="PRINTS" id="PR00112">
    <property type="entry name" value="ACYLPHPHTASE"/>
</dbReference>
<evidence type="ECO:0000256" key="2">
    <source>
        <dbReference type="ARBA" id="ARBA00012150"/>
    </source>
</evidence>
<dbReference type="AlphaFoldDB" id="A0A090V4M3"/>
<dbReference type="Pfam" id="PF00708">
    <property type="entry name" value="Acylphosphatase"/>
    <property type="match status" value="1"/>
</dbReference>
<comment type="caution">
    <text evidence="12">The sequence shown here is derived from an EMBL/GenBank/DDBJ whole genome shotgun (WGS) entry which is preliminary data.</text>
</comment>
<dbReference type="PANTHER" id="PTHR47268:SF4">
    <property type="entry name" value="ACYLPHOSPHATASE"/>
    <property type="match status" value="1"/>
</dbReference>
<dbReference type="SUPFAM" id="SSF54975">
    <property type="entry name" value="Acylphosphatase/BLUF domain-like"/>
    <property type="match status" value="1"/>
</dbReference>
<dbReference type="eggNOG" id="COG1254">
    <property type="taxonomic scope" value="Bacteria"/>
</dbReference>
<evidence type="ECO:0000256" key="1">
    <source>
        <dbReference type="ARBA" id="ARBA00005614"/>
    </source>
</evidence>
<proteinExistence type="inferred from homology"/>
<feature type="domain" description="Acylphosphatase-like" evidence="11">
    <location>
        <begin position="14"/>
        <end position="102"/>
    </location>
</feature>
<dbReference type="OrthoDB" id="5295388at2"/>
<evidence type="ECO:0000256" key="3">
    <source>
        <dbReference type="ARBA" id="ARBA00015991"/>
    </source>
</evidence>
<dbReference type="NCBIfam" id="NF011000">
    <property type="entry name" value="PRK14426.1"/>
    <property type="match status" value="1"/>
</dbReference>
<dbReference type="PROSITE" id="PS00150">
    <property type="entry name" value="ACYLPHOSPHATASE_1"/>
    <property type="match status" value="1"/>
</dbReference>
<dbReference type="EMBL" id="BBMZ01000014">
    <property type="protein sequence ID" value="GAL59033.1"/>
    <property type="molecule type" value="Genomic_DNA"/>
</dbReference>
<name>A0A090V4M3_PSEVU</name>
<dbReference type="NCBIfam" id="NF011022">
    <property type="entry name" value="PRK14451.1"/>
    <property type="match status" value="1"/>
</dbReference>
<dbReference type="Proteomes" id="UP000029462">
    <property type="component" value="Unassembled WGS sequence"/>
</dbReference>